<dbReference type="Proteomes" id="UP000777661">
    <property type="component" value="Unassembled WGS sequence"/>
</dbReference>
<feature type="domain" description="UvrD-like helicase C-terminal" evidence="3">
    <location>
        <begin position="326"/>
        <end position="374"/>
    </location>
</feature>
<gene>
    <name evidence="4" type="ORF">KVG22_03925</name>
</gene>
<name>A0ABS7R485_9HYPH</name>
<protein>
    <submittedName>
        <fullName evidence="4">ATP-dependent RecD-like DNA helicase</fullName>
    </submittedName>
</protein>
<evidence type="ECO:0000259" key="3">
    <source>
        <dbReference type="Pfam" id="PF13538"/>
    </source>
</evidence>
<keyword evidence="5" id="KW-1185">Reference proteome</keyword>
<dbReference type="SUPFAM" id="SSF52540">
    <property type="entry name" value="P-loop containing nucleoside triphosphate hydrolases"/>
    <property type="match status" value="2"/>
</dbReference>
<sequence length="375" mass="41730">MDFSPQQDAALNAVASWLKAGQSQIFRLFGYAGTGKTTLARYFAEHVDGDVQFAAFTGKAAQVLRSRGATNARTIHSLIYRPRGEEEVEDEVTGRTSISPTFSLNRQSPIAKAAMVIIDECSMVDEALGRDLMSFGTPILVLGDPGQLPPISGGGFFTEHEPDHLLTEIHRQARDNPIIQLALDVREGREISHGDYGAAKVISKAEVDQDLVLSADQVLVGTNRTRRRYNQRLRELKGFDAQYPQAGDKLVCLRNDPAKGLLNGSLWKVMTSSKETVKPGINLLVSPEEDDPDRGVAKIKLLKAAFEDPGADIPWQTKKRFDDFDYGYALTVHKAQGSQWDEVVLFDESYAFRDTRQRWLYTAITRASERLTIVR</sequence>
<evidence type="ECO:0000313" key="4">
    <source>
        <dbReference type="EMBL" id="MBY8915722.1"/>
    </source>
</evidence>
<dbReference type="EMBL" id="JAHSQO010000001">
    <property type="protein sequence ID" value="MBY8915722.1"/>
    <property type="molecule type" value="Genomic_DNA"/>
</dbReference>
<dbReference type="Pfam" id="PF13538">
    <property type="entry name" value="UvrD_C_2"/>
    <property type="match status" value="1"/>
</dbReference>
<dbReference type="Gene3D" id="3.40.50.300">
    <property type="entry name" value="P-loop containing nucleotide triphosphate hydrolases"/>
    <property type="match status" value="2"/>
</dbReference>
<organism evidence="4 5">
    <name type="scientific">Nitratireductor rhodophyticola</name>
    <dbReference type="NCBI Taxonomy" id="2854036"/>
    <lineage>
        <taxon>Bacteria</taxon>
        <taxon>Pseudomonadati</taxon>
        <taxon>Pseudomonadota</taxon>
        <taxon>Alphaproteobacteria</taxon>
        <taxon>Hyphomicrobiales</taxon>
        <taxon>Phyllobacteriaceae</taxon>
        <taxon>Nitratireductor</taxon>
    </lineage>
</organism>
<dbReference type="PANTHER" id="PTHR43788:SF6">
    <property type="entry name" value="DNA HELICASE B"/>
    <property type="match status" value="1"/>
</dbReference>
<evidence type="ECO:0000256" key="2">
    <source>
        <dbReference type="ARBA" id="ARBA00022840"/>
    </source>
</evidence>
<dbReference type="PANTHER" id="PTHR43788">
    <property type="entry name" value="DNA2/NAM7 HELICASE FAMILY MEMBER"/>
    <property type="match status" value="1"/>
</dbReference>
<reference evidence="4 5" key="1">
    <citation type="submission" date="2021-06" db="EMBL/GenBank/DDBJ databases">
        <title>Nitratireductor porphyridii sp. nov., isolated from a small marine red alga, Porphyridium purpureum in South Korea.</title>
        <authorList>
            <person name="Kim K.H."/>
            <person name="Kristyanto S."/>
            <person name="Jeon C.O."/>
        </authorList>
    </citation>
    <scope>NUCLEOTIDE SEQUENCE [LARGE SCALE GENOMIC DNA]</scope>
    <source>
        <strain evidence="4 5">R6</strain>
    </source>
</reference>
<accession>A0ABS7R485</accession>
<evidence type="ECO:0000256" key="1">
    <source>
        <dbReference type="ARBA" id="ARBA00022741"/>
    </source>
</evidence>
<dbReference type="InterPro" id="IPR050534">
    <property type="entry name" value="Coronavir_polyprotein_1ab"/>
</dbReference>
<dbReference type="CDD" id="cd18809">
    <property type="entry name" value="SF1_C_RecD"/>
    <property type="match status" value="1"/>
</dbReference>
<keyword evidence="2" id="KW-0067">ATP-binding</keyword>
<dbReference type="Pfam" id="PF13604">
    <property type="entry name" value="AAA_30"/>
    <property type="match status" value="1"/>
</dbReference>
<dbReference type="InterPro" id="IPR027417">
    <property type="entry name" value="P-loop_NTPase"/>
</dbReference>
<dbReference type="RefSeq" id="WP_223003810.1">
    <property type="nucleotide sequence ID" value="NZ_JAHSQO010000001.1"/>
</dbReference>
<dbReference type="InterPro" id="IPR027785">
    <property type="entry name" value="UvrD-like_helicase_C"/>
</dbReference>
<keyword evidence="1" id="KW-0547">Nucleotide-binding</keyword>
<comment type="caution">
    <text evidence="4">The sequence shown here is derived from an EMBL/GenBank/DDBJ whole genome shotgun (WGS) entry which is preliminary data.</text>
</comment>
<evidence type="ECO:0000313" key="5">
    <source>
        <dbReference type="Proteomes" id="UP000777661"/>
    </source>
</evidence>
<proteinExistence type="predicted"/>